<proteinExistence type="predicted"/>
<name>A0A0S4IXB6_BODSA</name>
<dbReference type="GO" id="GO:0005686">
    <property type="term" value="C:U2 snRNP"/>
    <property type="evidence" value="ECO:0007669"/>
    <property type="project" value="TreeGrafter"/>
</dbReference>
<dbReference type="OMA" id="HRDRLEY"/>
<gene>
    <name evidence="1" type="ORF">BSAL_05285</name>
</gene>
<evidence type="ECO:0000313" key="2">
    <source>
        <dbReference type="Proteomes" id="UP000051952"/>
    </source>
</evidence>
<dbReference type="OrthoDB" id="274726at2759"/>
<organism evidence="1 2">
    <name type="scientific">Bodo saltans</name>
    <name type="common">Flagellated protozoan</name>
    <dbReference type="NCBI Taxonomy" id="75058"/>
    <lineage>
        <taxon>Eukaryota</taxon>
        <taxon>Discoba</taxon>
        <taxon>Euglenozoa</taxon>
        <taxon>Kinetoplastea</taxon>
        <taxon>Metakinetoplastina</taxon>
        <taxon>Eubodonida</taxon>
        <taxon>Bodonidae</taxon>
        <taxon>Bodo</taxon>
    </lineage>
</organism>
<protein>
    <submittedName>
        <fullName evidence="1">Uncharacterized protein</fullName>
    </submittedName>
</protein>
<dbReference type="GO" id="GO:0071011">
    <property type="term" value="C:precatalytic spliceosome"/>
    <property type="evidence" value="ECO:0007669"/>
    <property type="project" value="TreeGrafter"/>
</dbReference>
<dbReference type="EMBL" id="CYKH01000770">
    <property type="protein sequence ID" value="CUG37011.1"/>
    <property type="molecule type" value="Genomic_DNA"/>
</dbReference>
<sequence>MGDPIVCPGLNYSADIEAVLLKHEGTLGPASTKDDWLTAQHRDTIGSIIQHHDELCYHSIPENVHPHRMRRMLLERLVAPLAPVTRKRDRPQETSGLGNAE</sequence>
<dbReference type="InterPro" id="IPR009846">
    <property type="entry name" value="SF3b5/RDS3-10"/>
</dbReference>
<dbReference type="Proteomes" id="UP000051952">
    <property type="component" value="Unassembled WGS sequence"/>
</dbReference>
<dbReference type="VEuPathDB" id="TriTrypDB:BSAL_05285"/>
<reference evidence="2" key="1">
    <citation type="submission" date="2015-09" db="EMBL/GenBank/DDBJ databases">
        <authorList>
            <consortium name="Pathogen Informatics"/>
        </authorList>
    </citation>
    <scope>NUCLEOTIDE SEQUENCE [LARGE SCALE GENOMIC DNA]</scope>
    <source>
        <strain evidence="2">Lake Konstanz</strain>
    </source>
</reference>
<dbReference type="AlphaFoldDB" id="A0A0S4IXB6"/>
<keyword evidence="2" id="KW-1185">Reference proteome</keyword>
<evidence type="ECO:0000313" key="1">
    <source>
        <dbReference type="EMBL" id="CUG37011.1"/>
    </source>
</evidence>
<dbReference type="GO" id="GO:0000398">
    <property type="term" value="P:mRNA splicing, via spliceosome"/>
    <property type="evidence" value="ECO:0007669"/>
    <property type="project" value="TreeGrafter"/>
</dbReference>
<accession>A0A0S4IXB6</accession>
<dbReference type="Pfam" id="PF07189">
    <property type="entry name" value="SF3b10"/>
    <property type="match status" value="1"/>
</dbReference>
<dbReference type="PANTHER" id="PTHR20978:SF0">
    <property type="entry name" value="SPLICING FACTOR 3B SUBUNIT 5"/>
    <property type="match status" value="1"/>
</dbReference>
<dbReference type="PANTHER" id="PTHR20978">
    <property type="entry name" value="SPLICING FACTOR 3B SUBUNIT 5"/>
    <property type="match status" value="1"/>
</dbReference>